<dbReference type="PANTHER" id="PTHR33325">
    <property type="entry name" value="ZINC FINGER, CCHC-TYPE-RELATED"/>
    <property type="match status" value="1"/>
</dbReference>
<accession>A5AJP0</accession>
<sequence length="268" mass="31369">MPNITKLEFVALDISGKNYLSWILDAELHLDAMNLGATIKEGNQASLQDHAKALIFLRHHLHEGLKNEYLTIKDPFTLWSNLKERYDHQKTVILPKARYDWMHLRLLQDFKTISEYNSALFKISSQLKLYGEKITEEDILEKTFTMFHASNVLLQQQYQERRFTKYSELISCLLVAEQNNELLTRNHQSRPIGSEPFPEVNDEDVVMVEEIPDTMPHCTTRSGTILRQYKKMGSVYKINLLRTMRIIVIDVTVRPHAQFFERKDISSN</sequence>
<organism evidence="1">
    <name type="scientific">Vitis vinifera</name>
    <name type="common">Grape</name>
    <dbReference type="NCBI Taxonomy" id="29760"/>
    <lineage>
        <taxon>Eukaryota</taxon>
        <taxon>Viridiplantae</taxon>
        <taxon>Streptophyta</taxon>
        <taxon>Embryophyta</taxon>
        <taxon>Tracheophyta</taxon>
        <taxon>Spermatophyta</taxon>
        <taxon>Magnoliopsida</taxon>
        <taxon>eudicotyledons</taxon>
        <taxon>Gunneridae</taxon>
        <taxon>Pentapetalae</taxon>
        <taxon>rosids</taxon>
        <taxon>Vitales</taxon>
        <taxon>Vitaceae</taxon>
        <taxon>Viteae</taxon>
        <taxon>Vitis</taxon>
    </lineage>
</organism>
<protein>
    <submittedName>
        <fullName evidence="1">Uncharacterized protein</fullName>
    </submittedName>
</protein>
<reference evidence="1" key="1">
    <citation type="journal article" date="2007" name="PLoS ONE">
        <title>The first genome sequence of an elite grapevine cultivar (Pinot noir Vitis vinifera L.): coping with a highly heterozygous genome.</title>
        <authorList>
            <person name="Velasco R."/>
            <person name="Zharkikh A."/>
            <person name="Troggio M."/>
            <person name="Cartwright D.A."/>
            <person name="Cestaro A."/>
            <person name="Pruss D."/>
            <person name="Pindo M."/>
            <person name="FitzGerald L.M."/>
            <person name="Vezzulli S."/>
            <person name="Reid J."/>
            <person name="Malacarne G."/>
            <person name="Iliev D."/>
            <person name="Coppola G."/>
            <person name="Wardell B."/>
            <person name="Micheletti D."/>
            <person name="Macalma T."/>
            <person name="Facci M."/>
            <person name="Mitchell J.T."/>
            <person name="Perazzolli M."/>
            <person name="Eldredge G."/>
            <person name="Gatto P."/>
            <person name="Oyzerski R."/>
            <person name="Moretto M."/>
            <person name="Gutin N."/>
            <person name="Stefanini M."/>
            <person name="Chen Y."/>
            <person name="Segala C."/>
            <person name="Davenport C."/>
            <person name="Dematte L."/>
            <person name="Mraz A."/>
            <person name="Battilana J."/>
            <person name="Stormo K."/>
            <person name="Costa F."/>
            <person name="Tao Q."/>
            <person name="Si-Ammour A."/>
            <person name="Harkins T."/>
            <person name="Lackey A."/>
            <person name="Perbost C."/>
            <person name="Taillon B."/>
            <person name="Stella A."/>
            <person name="Solovyev V."/>
            <person name="Fawcett J.A."/>
            <person name="Sterck L."/>
            <person name="Vandepoele K."/>
            <person name="Grando S.M."/>
            <person name="Toppo S."/>
            <person name="Moser C."/>
            <person name="Lanchbury J."/>
            <person name="Bogden R."/>
            <person name="Skolnick M."/>
            <person name="Sgaramella V."/>
            <person name="Bhatnagar S.K."/>
            <person name="Fontana P."/>
            <person name="Gutin A."/>
            <person name="Van de Peer Y."/>
            <person name="Salamini F."/>
            <person name="Viola R."/>
        </authorList>
    </citation>
    <scope>NUCLEOTIDE SEQUENCE</scope>
</reference>
<gene>
    <name evidence="1" type="ORF">VITISV_041767</name>
</gene>
<name>A5AJP0_VITVI</name>
<dbReference type="AlphaFoldDB" id="A5AJP0"/>
<dbReference type="PANTHER" id="PTHR33325:SF11">
    <property type="entry name" value="COLD SHOCK DOMAIN-CONTAINING PROTEIN 4-LIKE"/>
    <property type="match status" value="1"/>
</dbReference>
<dbReference type="EMBL" id="AM428315">
    <property type="protein sequence ID" value="CAN66814.1"/>
    <property type="molecule type" value="Genomic_DNA"/>
</dbReference>
<evidence type="ECO:0000313" key="1">
    <source>
        <dbReference type="EMBL" id="CAN66814.1"/>
    </source>
</evidence>
<proteinExistence type="predicted"/>